<dbReference type="EMBL" id="VXIV02001963">
    <property type="protein sequence ID" value="KAF6028330.1"/>
    <property type="molecule type" value="Genomic_DNA"/>
</dbReference>
<dbReference type="InterPro" id="IPR001206">
    <property type="entry name" value="Diacylglycerol_kinase_cat_dom"/>
</dbReference>
<feature type="compositionally biased region" description="Low complexity" evidence="13">
    <location>
        <begin position="173"/>
        <end position="182"/>
    </location>
</feature>
<evidence type="ECO:0000313" key="17">
    <source>
        <dbReference type="EMBL" id="KAF6028330.1"/>
    </source>
</evidence>
<keyword evidence="4" id="KW-0479">Metal-binding</keyword>
<evidence type="ECO:0000256" key="13">
    <source>
        <dbReference type="SAM" id="MobiDB-lite"/>
    </source>
</evidence>
<evidence type="ECO:0000259" key="14">
    <source>
        <dbReference type="PROSITE" id="PS50081"/>
    </source>
</evidence>
<keyword evidence="18" id="KW-1185">Reference proteome</keyword>
<dbReference type="Gene3D" id="2.60.200.40">
    <property type="match status" value="1"/>
</dbReference>
<feature type="domain" description="DAGKc" evidence="15">
    <location>
        <begin position="501"/>
        <end position="640"/>
    </location>
</feature>
<feature type="domain" description="Ras-associating" evidence="16">
    <location>
        <begin position="332"/>
        <end position="410"/>
    </location>
</feature>
<dbReference type="AlphaFoldDB" id="A0A7J7JPR9"/>
<dbReference type="PROSITE" id="PS50081">
    <property type="entry name" value="ZF_DAG_PE_2"/>
    <property type="match status" value="1"/>
</dbReference>
<accession>A0A7J7JPR9</accession>
<dbReference type="Pfam" id="PF00788">
    <property type="entry name" value="RA"/>
    <property type="match status" value="1"/>
</dbReference>
<comment type="similarity">
    <text evidence="2 12">Belongs to the eukaryotic diacylglycerol kinase family.</text>
</comment>
<evidence type="ECO:0000256" key="6">
    <source>
        <dbReference type="ARBA" id="ARBA00022741"/>
    </source>
</evidence>
<dbReference type="PROSITE" id="PS00479">
    <property type="entry name" value="ZF_DAG_PE_1"/>
    <property type="match status" value="1"/>
</dbReference>
<evidence type="ECO:0000256" key="10">
    <source>
        <dbReference type="ARBA" id="ARBA00022840"/>
    </source>
</evidence>
<evidence type="ECO:0000256" key="4">
    <source>
        <dbReference type="ARBA" id="ARBA00022723"/>
    </source>
</evidence>
<dbReference type="SMART" id="SM00045">
    <property type="entry name" value="DAGKa"/>
    <property type="match status" value="1"/>
</dbReference>
<evidence type="ECO:0000256" key="12">
    <source>
        <dbReference type="RuleBase" id="RU361128"/>
    </source>
</evidence>
<dbReference type="PANTHER" id="PTHR11255">
    <property type="entry name" value="DIACYLGLYCEROL KINASE"/>
    <property type="match status" value="1"/>
</dbReference>
<dbReference type="SUPFAM" id="SSF111331">
    <property type="entry name" value="NAD kinase/diacylglycerol kinase-like"/>
    <property type="match status" value="1"/>
</dbReference>
<dbReference type="Gene3D" id="3.10.20.90">
    <property type="entry name" value="Phosphatidylinositol 3-kinase Catalytic Subunit, Chain A, domain 1"/>
    <property type="match status" value="1"/>
</dbReference>
<feature type="domain" description="Phorbol-ester/DAG-type" evidence="14">
    <location>
        <begin position="47"/>
        <end position="98"/>
    </location>
</feature>
<dbReference type="EC" id="2.7.1.107" evidence="12"/>
<dbReference type="Gene3D" id="3.40.50.10330">
    <property type="entry name" value="Probable inorganic polyphosphate/atp-NAD kinase, domain 1"/>
    <property type="match status" value="1"/>
</dbReference>
<dbReference type="Pfam" id="PF00781">
    <property type="entry name" value="DAGK_cat"/>
    <property type="match status" value="1"/>
</dbReference>
<dbReference type="InterPro" id="IPR000756">
    <property type="entry name" value="Diacylglycerol_kin_accessory"/>
</dbReference>
<dbReference type="PROSITE" id="PS50146">
    <property type="entry name" value="DAGK"/>
    <property type="match status" value="1"/>
</dbReference>
<dbReference type="Pfam" id="PF00609">
    <property type="entry name" value="DAGK_acc"/>
    <property type="match status" value="1"/>
</dbReference>
<dbReference type="InterPro" id="IPR056392">
    <property type="entry name" value="DGKtheta_RBD"/>
</dbReference>
<evidence type="ECO:0000259" key="15">
    <source>
        <dbReference type="PROSITE" id="PS50146"/>
    </source>
</evidence>
<dbReference type="GO" id="GO:0007200">
    <property type="term" value="P:phospholipase C-activating G protein-coupled receptor signaling pathway"/>
    <property type="evidence" value="ECO:0007669"/>
    <property type="project" value="InterPro"/>
</dbReference>
<dbReference type="PROSITE" id="PS50200">
    <property type="entry name" value="RA"/>
    <property type="match status" value="1"/>
</dbReference>
<keyword evidence="8 12" id="KW-0418">Kinase</keyword>
<dbReference type="InterPro" id="IPR000159">
    <property type="entry name" value="RA_dom"/>
</dbReference>
<dbReference type="InterPro" id="IPR016064">
    <property type="entry name" value="NAD/diacylglycerol_kinase_sf"/>
</dbReference>
<dbReference type="PANTHER" id="PTHR11255:SF54">
    <property type="entry name" value="DIACYLGLYCEROL KINASE THETA"/>
    <property type="match status" value="1"/>
</dbReference>
<dbReference type="FunFam" id="3.30.60.20:FF:000002">
    <property type="entry name" value="Diacylglycerol kinase"/>
    <property type="match status" value="1"/>
</dbReference>
<feature type="region of interest" description="Disordered" evidence="13">
    <location>
        <begin position="846"/>
        <end position="876"/>
    </location>
</feature>
<comment type="caution">
    <text evidence="17">The sequence shown here is derived from an EMBL/GenBank/DDBJ whole genome shotgun (WGS) entry which is preliminary data.</text>
</comment>
<dbReference type="GO" id="GO:0016020">
    <property type="term" value="C:membrane"/>
    <property type="evidence" value="ECO:0007669"/>
    <property type="project" value="UniProtKB-SubCell"/>
</dbReference>
<dbReference type="Pfam" id="PF00130">
    <property type="entry name" value="C1_1"/>
    <property type="match status" value="1"/>
</dbReference>
<dbReference type="FunFam" id="3.40.50.10330:FF:000011">
    <property type="entry name" value="Diacylglycerol kinase"/>
    <property type="match status" value="1"/>
</dbReference>
<keyword evidence="6 12" id="KW-0547">Nucleotide-binding</keyword>
<feature type="region of interest" description="Disordered" evidence="13">
    <location>
        <begin position="167"/>
        <end position="205"/>
    </location>
</feature>
<evidence type="ECO:0000259" key="16">
    <source>
        <dbReference type="PROSITE" id="PS50200"/>
    </source>
</evidence>
<reference evidence="17" key="1">
    <citation type="submission" date="2020-06" db="EMBL/GenBank/DDBJ databases">
        <title>Draft genome of Bugula neritina, a colonial animal packing powerful symbionts and potential medicines.</title>
        <authorList>
            <person name="Rayko M."/>
        </authorList>
    </citation>
    <scope>NUCLEOTIDE SEQUENCE [LARGE SCALE GENOMIC DNA]</scope>
    <source>
        <strain evidence="17">Kwan_BN1</strain>
    </source>
</reference>
<evidence type="ECO:0000256" key="3">
    <source>
        <dbReference type="ARBA" id="ARBA00022679"/>
    </source>
</evidence>
<keyword evidence="3 12" id="KW-0808">Transferase</keyword>
<dbReference type="GO" id="GO:0008270">
    <property type="term" value="F:zinc ion binding"/>
    <property type="evidence" value="ECO:0007669"/>
    <property type="project" value="UniProtKB-KW"/>
</dbReference>
<comment type="catalytic activity">
    <reaction evidence="12">
        <text>a 1,2-diacyl-sn-glycerol + ATP = a 1,2-diacyl-sn-glycero-3-phosphate + ADP + H(+)</text>
        <dbReference type="Rhea" id="RHEA:10272"/>
        <dbReference type="ChEBI" id="CHEBI:15378"/>
        <dbReference type="ChEBI" id="CHEBI:17815"/>
        <dbReference type="ChEBI" id="CHEBI:30616"/>
        <dbReference type="ChEBI" id="CHEBI:58608"/>
        <dbReference type="ChEBI" id="CHEBI:456216"/>
        <dbReference type="EC" id="2.7.1.107"/>
    </reaction>
</comment>
<organism evidence="17 18">
    <name type="scientific">Bugula neritina</name>
    <name type="common">Brown bryozoan</name>
    <name type="synonym">Sertularia neritina</name>
    <dbReference type="NCBI Taxonomy" id="10212"/>
    <lineage>
        <taxon>Eukaryota</taxon>
        <taxon>Metazoa</taxon>
        <taxon>Spiralia</taxon>
        <taxon>Lophotrochozoa</taxon>
        <taxon>Bryozoa</taxon>
        <taxon>Gymnolaemata</taxon>
        <taxon>Cheilostomatida</taxon>
        <taxon>Flustrina</taxon>
        <taxon>Buguloidea</taxon>
        <taxon>Bugulidae</taxon>
        <taxon>Bugula</taxon>
    </lineage>
</organism>
<evidence type="ECO:0000256" key="11">
    <source>
        <dbReference type="ARBA" id="ARBA00023136"/>
    </source>
</evidence>
<keyword evidence="11" id="KW-0472">Membrane</keyword>
<evidence type="ECO:0000256" key="5">
    <source>
        <dbReference type="ARBA" id="ARBA00022737"/>
    </source>
</evidence>
<dbReference type="Proteomes" id="UP000593567">
    <property type="component" value="Unassembled WGS sequence"/>
</dbReference>
<keyword evidence="9" id="KW-0862">Zinc</keyword>
<dbReference type="SUPFAM" id="SSF54236">
    <property type="entry name" value="Ubiquitin-like"/>
    <property type="match status" value="1"/>
</dbReference>
<protein>
    <recommendedName>
        <fullName evidence="12">Diacylglycerol kinase</fullName>
        <shortName evidence="12">DAG kinase</shortName>
        <ecNumber evidence="12">2.7.1.107</ecNumber>
    </recommendedName>
</protein>
<dbReference type="InterPro" id="IPR037607">
    <property type="entry name" value="DGK"/>
</dbReference>
<keyword evidence="10 12" id="KW-0067">ATP-binding</keyword>
<evidence type="ECO:0000256" key="8">
    <source>
        <dbReference type="ARBA" id="ARBA00022777"/>
    </source>
</evidence>
<dbReference type="Pfam" id="PF24099">
    <property type="entry name" value="RBD_DGKtheta"/>
    <property type="match status" value="1"/>
</dbReference>
<dbReference type="SUPFAM" id="SSF57889">
    <property type="entry name" value="Cysteine-rich domain"/>
    <property type="match status" value="1"/>
</dbReference>
<dbReference type="CDD" id="cd20854">
    <property type="entry name" value="C1_DGKtheta_typeV_rpt3"/>
    <property type="match status" value="1"/>
</dbReference>
<keyword evidence="7" id="KW-0863">Zinc-finger</keyword>
<evidence type="ECO:0000256" key="9">
    <source>
        <dbReference type="ARBA" id="ARBA00022833"/>
    </source>
</evidence>
<dbReference type="InterPro" id="IPR002219">
    <property type="entry name" value="PKC_DAG/PE"/>
</dbReference>
<evidence type="ECO:0000256" key="1">
    <source>
        <dbReference type="ARBA" id="ARBA00004370"/>
    </source>
</evidence>
<gene>
    <name evidence="17" type="ORF">EB796_013381</name>
</gene>
<dbReference type="FunFam" id="2.60.200.40:FF:000004">
    <property type="entry name" value="Diacylglycerol kinase"/>
    <property type="match status" value="1"/>
</dbReference>
<dbReference type="InterPro" id="IPR029071">
    <property type="entry name" value="Ubiquitin-like_domsf"/>
</dbReference>
<dbReference type="InterPro" id="IPR017438">
    <property type="entry name" value="ATP-NAD_kinase_N"/>
</dbReference>
<dbReference type="GO" id="GO:0004143">
    <property type="term" value="F:ATP-dependent diacylglycerol kinase activity"/>
    <property type="evidence" value="ECO:0007669"/>
    <property type="project" value="UniProtKB-EC"/>
</dbReference>
<evidence type="ECO:0000256" key="7">
    <source>
        <dbReference type="ARBA" id="ARBA00022771"/>
    </source>
</evidence>
<feature type="compositionally biased region" description="Low complexity" evidence="13">
    <location>
        <begin position="189"/>
        <end position="200"/>
    </location>
</feature>
<keyword evidence="5" id="KW-0677">Repeat</keyword>
<evidence type="ECO:0000256" key="2">
    <source>
        <dbReference type="ARBA" id="ARBA00009280"/>
    </source>
</evidence>
<dbReference type="SMART" id="SM00109">
    <property type="entry name" value="C1"/>
    <property type="match status" value="1"/>
</dbReference>
<name>A0A7J7JPR9_BUGNE</name>
<evidence type="ECO:0000313" key="18">
    <source>
        <dbReference type="Proteomes" id="UP000593567"/>
    </source>
</evidence>
<dbReference type="InterPro" id="IPR046349">
    <property type="entry name" value="C1-like_sf"/>
</dbReference>
<dbReference type="GO" id="GO:0005524">
    <property type="term" value="F:ATP binding"/>
    <property type="evidence" value="ECO:0007669"/>
    <property type="project" value="UniProtKB-KW"/>
</dbReference>
<sequence length="876" mass="97869">MPWFMYVNWGQLCEYYTHVECKDFVVSNCKQCATYTPNIDQNTVVHLHHWREGNLPSSSKCSVCKKTCWSGDCLTGYRCEWCGVTAHSYCQKMLSAECSFGDLRQIFLPPYCVTVPRLDFTIETVLSFTKTSVPARSISDEWSSGDSKQDEENNLVGQSSLTVAAAAGASNRSSPSTSYSAPTSPPVTSPTTLPTYPSAKLSKDKSDKDEKSKVFVYDGDVAYRDGLYRVVIAAKNATVGVILEEVLRVFYMPPEPQKFYLSFITNNAEEIRLDERYPIKHQLDTKIQIFDTIPSLYLRGKEKERGELTIYIDSLLPVRASARTSVSNCEDIAVTRETLVHDCMKAALTKFDLNPEDIDDYVMITVLMDKAVIHRKLQPTECPFSIIQTLAKESLCRARMTRFYIQLKNDPHGSMISLFVGNLPTYVSQRQYKKILLDIIGPENLWTLLEVIYYEYGSLVIIYNSRETATRVFKLLQNASYDDKSLYVMLLPNIQPHMLSDKETPLLVFVNTRSGGCQGGQLITGFRKVLNPHQVFDLSNGGPLPGLYVFRNIKNYKMLVCGGDGTIGWVLQCLDNVGQDAVCDAPPIAIFPLGTGNDLARVLRWGPGFTGGTEDLTALLNDIIVAEDIQLDRWTVIFYCDKEPDDPAAILDSDCQIADTNEENTQMYVMNNYMGVGIDAELSLSFHNARQKNPDKFNSRIHNKGVYFKVSLKKMTNRENRLLNNIVILEVDGRVVDLPPLEGLIVLNILSWGSGSHPWGIEKDPVFSTPNHWDGLLEVVGVTGVVHMGKITGGLSNAKRLAQGAHIKLTLLDTVPIHIDGEPWNQPKGSCTIIKSALKATMMKKAKNKVKRRDTEPNLLSLDDGAAALPPPHTVD</sequence>
<dbReference type="OrthoDB" id="242257at2759"/>
<proteinExistence type="inferred from homology"/>
<dbReference type="SMART" id="SM00046">
    <property type="entry name" value="DAGKc"/>
    <property type="match status" value="1"/>
</dbReference>
<dbReference type="Gene3D" id="3.30.60.20">
    <property type="match status" value="1"/>
</dbReference>
<comment type="subcellular location">
    <subcellularLocation>
        <location evidence="1">Membrane</location>
    </subcellularLocation>
</comment>